<evidence type="ECO:0000313" key="1">
    <source>
        <dbReference type="EMBL" id="QHU15036.1"/>
    </source>
</evidence>
<protein>
    <submittedName>
        <fullName evidence="1">Uncharacterized protein</fullName>
    </submittedName>
</protein>
<accession>A0A6C0KD60</accession>
<organism evidence="1">
    <name type="scientific">viral metagenome</name>
    <dbReference type="NCBI Taxonomy" id="1070528"/>
    <lineage>
        <taxon>unclassified sequences</taxon>
        <taxon>metagenomes</taxon>
        <taxon>organismal metagenomes</taxon>
    </lineage>
</organism>
<sequence>MEVPATKIPASQLLTEDITNIIPYLDKYGVCVVPLKNISTGTRNRYLLRTNFYQNANQILKEEHQIKGLTLDEKIHPEKIKPRKAPDSSQGWINQYSMPIHHLIEQDQQFRDAISIVEGEPVSKFMQNRIRLGARKARLEITSLHFDGLPFEEPAEDGSVEFTKNPLTATIIGLTGQRRFCWWDIKDKNLRPIYDHWVEKGKKHFTNIDPTFMSSTYQGCRRYVDVDCSKHIHLIIFRECVPHEIASSPSISIFISPIKNWDNTFVPTTSYHPPEYRQLTLHESNLLGYCYNRNGICWPSGKKSWPFSHIRAYTHWLAKIKPRYISTNKNGKQTIMMQLPEGGQYDQHSEEYKARLKERNIVLPAIAFKSTTPNFIVDIASLPEPILRDHGFIL</sequence>
<reference evidence="1" key="1">
    <citation type="journal article" date="2020" name="Nature">
        <title>Giant virus diversity and host interactions through global metagenomics.</title>
        <authorList>
            <person name="Schulz F."/>
            <person name="Roux S."/>
            <person name="Paez-Espino D."/>
            <person name="Jungbluth S."/>
            <person name="Walsh D.A."/>
            <person name="Denef V.J."/>
            <person name="McMahon K.D."/>
            <person name="Konstantinidis K.T."/>
            <person name="Eloe-Fadrosh E.A."/>
            <person name="Kyrpides N.C."/>
            <person name="Woyke T."/>
        </authorList>
    </citation>
    <scope>NUCLEOTIDE SEQUENCE</scope>
    <source>
        <strain evidence="1">GVMAG-S-1102244-55</strain>
    </source>
</reference>
<proteinExistence type="predicted"/>
<name>A0A6C0KD60_9ZZZZ</name>
<dbReference type="AlphaFoldDB" id="A0A6C0KD60"/>
<dbReference type="EMBL" id="MN740848">
    <property type="protein sequence ID" value="QHU15036.1"/>
    <property type="molecule type" value="Genomic_DNA"/>
</dbReference>